<sequence>MKQADKSIIVEEVRESLNQSSIAIVAHYRGLTVDEMTELRSKLREAGAEMRVVKNTLAKRASAGTDFEGLNDFLSGPSSLTWSTDPVAPAKVLSAFAKDHDNLKIIGGVLDGNVLDVAGIEKLSKLPSKEELVAKLLRTLNNPIQGIVGVLAAVPGGFVRALEQVRQQKEAA</sequence>
<reference evidence="7" key="1">
    <citation type="submission" date="2015-04" db="EMBL/GenBank/DDBJ databases">
        <authorList>
            <person name="Syromyatnikov M.Y."/>
            <person name="Popov V.N."/>
        </authorList>
    </citation>
    <scope>NUCLEOTIDE SEQUENCE</scope>
    <source>
        <strain evidence="7">MO-1</strain>
    </source>
</reference>
<dbReference type="NCBIfam" id="NF000955">
    <property type="entry name" value="PRK00099.1-1"/>
    <property type="match status" value="1"/>
</dbReference>
<dbReference type="PANTHER" id="PTHR11560">
    <property type="entry name" value="39S RIBOSOMAL PROTEIN L10, MITOCHONDRIAL"/>
    <property type="match status" value="1"/>
</dbReference>
<dbReference type="AlphaFoldDB" id="A0A1S7LKN2"/>
<dbReference type="GO" id="GO:0070180">
    <property type="term" value="F:large ribosomal subunit rRNA binding"/>
    <property type="evidence" value="ECO:0007669"/>
    <property type="project" value="UniProtKB-UniRule"/>
</dbReference>
<evidence type="ECO:0000256" key="6">
    <source>
        <dbReference type="HAMAP-Rule" id="MF_00362"/>
    </source>
</evidence>
<dbReference type="SUPFAM" id="SSF160369">
    <property type="entry name" value="Ribosomal protein L10-like"/>
    <property type="match status" value="1"/>
</dbReference>
<dbReference type="Gene3D" id="6.10.250.290">
    <property type="match status" value="1"/>
</dbReference>
<dbReference type="InterPro" id="IPR001790">
    <property type="entry name" value="Ribosomal_uL10"/>
</dbReference>
<dbReference type="InterPro" id="IPR047865">
    <property type="entry name" value="Ribosomal_uL10_bac_type"/>
</dbReference>
<keyword evidence="6" id="KW-0699">rRNA-binding</keyword>
<dbReference type="GO" id="GO:0003735">
    <property type="term" value="F:structural constituent of ribosome"/>
    <property type="evidence" value="ECO:0007669"/>
    <property type="project" value="InterPro"/>
</dbReference>
<keyword evidence="3 6" id="KW-0689">Ribosomal protein</keyword>
<evidence type="ECO:0000256" key="1">
    <source>
        <dbReference type="ARBA" id="ARBA00002633"/>
    </source>
</evidence>
<dbReference type="GO" id="GO:0015934">
    <property type="term" value="C:large ribosomal subunit"/>
    <property type="evidence" value="ECO:0007669"/>
    <property type="project" value="InterPro"/>
</dbReference>
<comment type="subunit">
    <text evidence="6">Part of the ribosomal stalk of the 50S ribosomal subunit. The N-terminus interacts with L11 and the large rRNA to form the base of the stalk. The C-terminus forms an elongated spine to which L12 dimers bind in a sequential fashion forming a multimeric L10(L12)X complex.</text>
</comment>
<accession>A0A1S7LKN2</accession>
<comment type="function">
    <text evidence="1 6">Forms part of the ribosomal stalk, playing a central role in the interaction of the ribosome with GTP-bound translation factors.</text>
</comment>
<protein>
    <recommendedName>
        <fullName evidence="5 6">Large ribosomal subunit protein uL10</fullName>
    </recommendedName>
</protein>
<dbReference type="PROSITE" id="PS01109">
    <property type="entry name" value="RIBOSOMAL_L10"/>
    <property type="match status" value="1"/>
</dbReference>
<proteinExistence type="inferred from homology"/>
<comment type="similarity">
    <text evidence="2 6">Belongs to the universal ribosomal protein uL10 family.</text>
</comment>
<dbReference type="CDD" id="cd05797">
    <property type="entry name" value="Ribosomal_L10"/>
    <property type="match status" value="1"/>
</dbReference>
<dbReference type="GO" id="GO:0006412">
    <property type="term" value="P:translation"/>
    <property type="evidence" value="ECO:0007669"/>
    <property type="project" value="UniProtKB-UniRule"/>
</dbReference>
<evidence type="ECO:0000256" key="3">
    <source>
        <dbReference type="ARBA" id="ARBA00022980"/>
    </source>
</evidence>
<dbReference type="Pfam" id="PF00466">
    <property type="entry name" value="Ribosomal_L10"/>
    <property type="match status" value="1"/>
</dbReference>
<evidence type="ECO:0000256" key="4">
    <source>
        <dbReference type="ARBA" id="ARBA00023274"/>
    </source>
</evidence>
<name>A0A1S7LKN2_MAGMO</name>
<evidence type="ECO:0000313" key="7">
    <source>
        <dbReference type="EMBL" id="CRH06689.1"/>
    </source>
</evidence>
<keyword evidence="6" id="KW-0694">RNA-binding</keyword>
<dbReference type="InterPro" id="IPR022973">
    <property type="entry name" value="Ribosomal_uL10_bac"/>
</dbReference>
<evidence type="ECO:0000256" key="2">
    <source>
        <dbReference type="ARBA" id="ARBA00008889"/>
    </source>
</evidence>
<gene>
    <name evidence="6 7" type="primary">rplJ</name>
    <name evidence="7" type="ORF">MAGMO_2532</name>
</gene>
<dbReference type="HAMAP" id="MF_00362">
    <property type="entry name" value="Ribosomal_uL10"/>
    <property type="match status" value="1"/>
</dbReference>
<dbReference type="Gene3D" id="3.30.70.1730">
    <property type="match status" value="1"/>
</dbReference>
<dbReference type="InterPro" id="IPR002363">
    <property type="entry name" value="Ribosomal_uL10_CS_bac"/>
</dbReference>
<evidence type="ECO:0000256" key="5">
    <source>
        <dbReference type="ARBA" id="ARBA00035202"/>
    </source>
</evidence>
<organism evidence="7">
    <name type="scientific">Magnetococcus massalia (strain MO-1)</name>
    <dbReference type="NCBI Taxonomy" id="451514"/>
    <lineage>
        <taxon>Bacteria</taxon>
        <taxon>Pseudomonadati</taxon>
        <taxon>Pseudomonadota</taxon>
        <taxon>Magnetococcia</taxon>
        <taxon>Magnetococcales</taxon>
        <taxon>Magnetococcaceae</taxon>
        <taxon>Magnetococcus</taxon>
    </lineage>
</organism>
<dbReference type="EMBL" id="LO017727">
    <property type="protein sequence ID" value="CRH06689.1"/>
    <property type="molecule type" value="Genomic_DNA"/>
</dbReference>
<dbReference type="InterPro" id="IPR043141">
    <property type="entry name" value="Ribosomal_uL10-like_sf"/>
</dbReference>
<keyword evidence="4 6" id="KW-0687">Ribonucleoprotein</keyword>